<keyword evidence="1" id="KW-0808">Transferase</keyword>
<proteinExistence type="predicted"/>
<dbReference type="PROSITE" id="PS51186">
    <property type="entry name" value="GNAT"/>
    <property type="match status" value="1"/>
</dbReference>
<dbReference type="Proteomes" id="UP001312865">
    <property type="component" value="Unassembled WGS sequence"/>
</dbReference>
<dbReference type="EMBL" id="JBBAXC010000005">
    <property type="protein sequence ID" value="MEI5907041.1"/>
    <property type="molecule type" value="Genomic_DNA"/>
</dbReference>
<dbReference type="InterPro" id="IPR000182">
    <property type="entry name" value="GNAT_dom"/>
</dbReference>
<dbReference type="CDD" id="cd04301">
    <property type="entry name" value="NAT_SF"/>
    <property type="match status" value="1"/>
</dbReference>
<dbReference type="RefSeq" id="WP_336586476.1">
    <property type="nucleotide sequence ID" value="NZ_JBBAXC010000005.1"/>
</dbReference>
<dbReference type="Gene3D" id="3.40.630.30">
    <property type="match status" value="1"/>
</dbReference>
<dbReference type="PANTHER" id="PTHR13947:SF37">
    <property type="entry name" value="LD18367P"/>
    <property type="match status" value="1"/>
</dbReference>
<comment type="caution">
    <text evidence="3">The sequence shown here is derived from an EMBL/GenBank/DDBJ whole genome shotgun (WGS) entry which is preliminary data.</text>
</comment>
<reference evidence="3 4" key="1">
    <citation type="journal article" date="2018" name="J. Microbiol.">
        <title>Bacillus spongiae sp. nov., isolated from sponge of Jeju Island.</title>
        <authorList>
            <person name="Lee G.E."/>
            <person name="Im W.T."/>
            <person name="Park J.S."/>
        </authorList>
    </citation>
    <scope>NUCLEOTIDE SEQUENCE [LARGE SCALE GENOMIC DNA]</scope>
    <source>
        <strain evidence="3 4">135PIL107-10</strain>
    </source>
</reference>
<dbReference type="InterPro" id="IPR050769">
    <property type="entry name" value="NAT_camello-type"/>
</dbReference>
<name>A0ABU8HCG8_9BACI</name>
<evidence type="ECO:0000313" key="4">
    <source>
        <dbReference type="Proteomes" id="UP001312865"/>
    </source>
</evidence>
<sequence length="161" mass="19080">MIRTYTVKDADYIIHSHYDQYHKEFQYDESFRNFIATSVQGFIERGHKRENIWIVELEGKQYGSISIKNVNDKTAQLGLFLIEQKVRGAGYGQQLIKIAIDYCKEMGYETIILWTNRELITARRLYEKNGFQLIESRARFLSNKKLIEECWELNLEGKRGN</sequence>
<keyword evidence="4" id="KW-1185">Reference proteome</keyword>
<dbReference type="Pfam" id="PF00583">
    <property type="entry name" value="Acetyltransf_1"/>
    <property type="match status" value="1"/>
</dbReference>
<dbReference type="SUPFAM" id="SSF55729">
    <property type="entry name" value="Acyl-CoA N-acyltransferases (Nat)"/>
    <property type="match status" value="1"/>
</dbReference>
<evidence type="ECO:0000313" key="3">
    <source>
        <dbReference type="EMBL" id="MEI5907041.1"/>
    </source>
</evidence>
<evidence type="ECO:0000259" key="2">
    <source>
        <dbReference type="PROSITE" id="PS51186"/>
    </source>
</evidence>
<dbReference type="InterPro" id="IPR016181">
    <property type="entry name" value="Acyl_CoA_acyltransferase"/>
</dbReference>
<gene>
    <name evidence="3" type="ORF">WAK64_08225</name>
</gene>
<dbReference type="PANTHER" id="PTHR13947">
    <property type="entry name" value="GNAT FAMILY N-ACETYLTRANSFERASE"/>
    <property type="match status" value="1"/>
</dbReference>
<feature type="domain" description="N-acetyltransferase" evidence="2">
    <location>
        <begin position="1"/>
        <end position="156"/>
    </location>
</feature>
<organism evidence="3 4">
    <name type="scientific">Bacillus spongiae</name>
    <dbReference type="NCBI Taxonomy" id="2683610"/>
    <lineage>
        <taxon>Bacteria</taxon>
        <taxon>Bacillati</taxon>
        <taxon>Bacillota</taxon>
        <taxon>Bacilli</taxon>
        <taxon>Bacillales</taxon>
        <taxon>Bacillaceae</taxon>
        <taxon>Bacillus</taxon>
    </lineage>
</organism>
<accession>A0ABU8HCG8</accession>
<protein>
    <submittedName>
        <fullName evidence="3">GNAT family N-acetyltransferase</fullName>
    </submittedName>
</protein>
<evidence type="ECO:0000256" key="1">
    <source>
        <dbReference type="ARBA" id="ARBA00022679"/>
    </source>
</evidence>